<evidence type="ECO:0000313" key="1">
    <source>
        <dbReference type="EMBL" id="SVD93083.1"/>
    </source>
</evidence>
<sequence>MTKDRYFELMAQMGQEPDIDEMPADWEDIPPLAQSAVLTFNSLGDRVYPEIGYVGKDYTLIDKYIGIHGINPKDEEYFLDILQTLDAGAIKQSSDQIKREYDKIKRKSNR</sequence>
<gene>
    <name evidence="1" type="ORF">METZ01_LOCUS445937</name>
</gene>
<accession>A0A382ZC61</accession>
<dbReference type="AlphaFoldDB" id="A0A382ZC61"/>
<dbReference type="EMBL" id="UINC01182714">
    <property type="protein sequence ID" value="SVD93083.1"/>
    <property type="molecule type" value="Genomic_DNA"/>
</dbReference>
<name>A0A382ZC61_9ZZZZ</name>
<proteinExistence type="predicted"/>
<reference evidence="1" key="1">
    <citation type="submission" date="2018-05" db="EMBL/GenBank/DDBJ databases">
        <authorList>
            <person name="Lanie J.A."/>
            <person name="Ng W.-L."/>
            <person name="Kazmierczak K.M."/>
            <person name="Andrzejewski T.M."/>
            <person name="Davidsen T.M."/>
            <person name="Wayne K.J."/>
            <person name="Tettelin H."/>
            <person name="Glass J.I."/>
            <person name="Rusch D."/>
            <person name="Podicherti R."/>
            <person name="Tsui H.-C.T."/>
            <person name="Winkler M.E."/>
        </authorList>
    </citation>
    <scope>NUCLEOTIDE SEQUENCE</scope>
</reference>
<protein>
    <submittedName>
        <fullName evidence="1">Uncharacterized protein</fullName>
    </submittedName>
</protein>
<organism evidence="1">
    <name type="scientific">marine metagenome</name>
    <dbReference type="NCBI Taxonomy" id="408172"/>
    <lineage>
        <taxon>unclassified sequences</taxon>
        <taxon>metagenomes</taxon>
        <taxon>ecological metagenomes</taxon>
    </lineage>
</organism>